<dbReference type="Proteomes" id="UP001341281">
    <property type="component" value="Chromosome 10"/>
</dbReference>
<sequence length="138" mass="15325">MDKLEGTASRETRELERGLTCPRSLPISLYRSRPGDRRRPGEVTSKRCRSSPPPPPERLDRRPAVRLPCARSPVPLHFRPPASLRPLLCSGRPPPCVRSSAPLASPRLAHRSSGNGERGQEPLPHAGLVTRWWRGHGV</sequence>
<organism evidence="2 3">
    <name type="scientific">Paspalum notatum var. saurae</name>
    <dbReference type="NCBI Taxonomy" id="547442"/>
    <lineage>
        <taxon>Eukaryota</taxon>
        <taxon>Viridiplantae</taxon>
        <taxon>Streptophyta</taxon>
        <taxon>Embryophyta</taxon>
        <taxon>Tracheophyta</taxon>
        <taxon>Spermatophyta</taxon>
        <taxon>Magnoliopsida</taxon>
        <taxon>Liliopsida</taxon>
        <taxon>Poales</taxon>
        <taxon>Poaceae</taxon>
        <taxon>PACMAD clade</taxon>
        <taxon>Panicoideae</taxon>
        <taxon>Andropogonodae</taxon>
        <taxon>Paspaleae</taxon>
        <taxon>Paspalinae</taxon>
        <taxon>Paspalum</taxon>
    </lineage>
</organism>
<name>A0AAQ3XJT9_PASNO</name>
<accession>A0AAQ3XJT9</accession>
<proteinExistence type="predicted"/>
<protein>
    <submittedName>
        <fullName evidence="2">Uncharacterized protein</fullName>
    </submittedName>
</protein>
<feature type="compositionally biased region" description="Basic and acidic residues" evidence="1">
    <location>
        <begin position="1"/>
        <end position="17"/>
    </location>
</feature>
<evidence type="ECO:0000313" key="2">
    <source>
        <dbReference type="EMBL" id="WVZ99447.1"/>
    </source>
</evidence>
<gene>
    <name evidence="2" type="ORF">U9M48_044743</name>
</gene>
<dbReference type="AlphaFoldDB" id="A0AAQ3XJT9"/>
<evidence type="ECO:0000256" key="1">
    <source>
        <dbReference type="SAM" id="MobiDB-lite"/>
    </source>
</evidence>
<keyword evidence="3" id="KW-1185">Reference proteome</keyword>
<feature type="region of interest" description="Disordered" evidence="1">
    <location>
        <begin position="96"/>
        <end position="125"/>
    </location>
</feature>
<feature type="region of interest" description="Disordered" evidence="1">
    <location>
        <begin position="1"/>
        <end position="65"/>
    </location>
</feature>
<feature type="compositionally biased region" description="Basic and acidic residues" evidence="1">
    <location>
        <begin position="33"/>
        <end position="45"/>
    </location>
</feature>
<reference evidence="2 3" key="1">
    <citation type="submission" date="2024-02" db="EMBL/GenBank/DDBJ databases">
        <title>High-quality chromosome-scale genome assembly of Pensacola bahiagrass (Paspalum notatum Flugge var. saurae).</title>
        <authorList>
            <person name="Vega J.M."/>
            <person name="Podio M."/>
            <person name="Orjuela J."/>
            <person name="Siena L.A."/>
            <person name="Pessino S.C."/>
            <person name="Combes M.C."/>
            <person name="Mariac C."/>
            <person name="Albertini E."/>
            <person name="Pupilli F."/>
            <person name="Ortiz J.P.A."/>
            <person name="Leblanc O."/>
        </authorList>
    </citation>
    <scope>NUCLEOTIDE SEQUENCE [LARGE SCALE GENOMIC DNA]</scope>
    <source>
        <strain evidence="2">R1</strain>
        <tissue evidence="2">Leaf</tissue>
    </source>
</reference>
<dbReference type="EMBL" id="CP144754">
    <property type="protein sequence ID" value="WVZ99447.1"/>
    <property type="molecule type" value="Genomic_DNA"/>
</dbReference>
<evidence type="ECO:0000313" key="3">
    <source>
        <dbReference type="Proteomes" id="UP001341281"/>
    </source>
</evidence>